<comment type="similarity">
    <text evidence="1">Belongs to the UDP-glycosyltransferase family.</text>
</comment>
<evidence type="ECO:0000313" key="4">
    <source>
        <dbReference type="EMBL" id="PRQ49667.1"/>
    </source>
</evidence>
<dbReference type="GO" id="GO:0080044">
    <property type="term" value="F:quercetin 7-O-glucosyltransferase activity"/>
    <property type="evidence" value="ECO:0007669"/>
    <property type="project" value="TreeGrafter"/>
</dbReference>
<dbReference type="OMA" id="CCITIVI"/>
<dbReference type="SUPFAM" id="SSF53756">
    <property type="entry name" value="UDP-Glycosyltransferase/glycogen phosphorylase"/>
    <property type="match status" value="1"/>
</dbReference>
<evidence type="ECO:0000313" key="5">
    <source>
        <dbReference type="Proteomes" id="UP000238479"/>
    </source>
</evidence>
<dbReference type="FunFam" id="3.40.50.2000:FF:000065">
    <property type="entry name" value="Glycosyltransferase"/>
    <property type="match status" value="1"/>
</dbReference>
<comment type="caution">
    <text evidence="4">The sequence shown here is derived from an EMBL/GenBank/DDBJ whole genome shotgun (WGS) entry which is preliminary data.</text>
</comment>
<reference evidence="4 5" key="1">
    <citation type="journal article" date="2018" name="Nat. Genet.">
        <title>The Rosa genome provides new insights in the design of modern roses.</title>
        <authorList>
            <person name="Bendahmane M."/>
        </authorList>
    </citation>
    <scope>NUCLEOTIDE SEQUENCE [LARGE SCALE GENOMIC DNA]</scope>
    <source>
        <strain evidence="5">cv. Old Blush</strain>
    </source>
</reference>
<dbReference type="EC" id="2.4.1.85" evidence="4"/>
<dbReference type="GO" id="GO:0080043">
    <property type="term" value="F:quercetin 3-O-glucosyltransferase activity"/>
    <property type="evidence" value="ECO:0007669"/>
    <property type="project" value="TreeGrafter"/>
</dbReference>
<dbReference type="PANTHER" id="PTHR11926">
    <property type="entry name" value="GLUCOSYL/GLUCURONOSYL TRANSFERASES"/>
    <property type="match status" value="1"/>
</dbReference>
<dbReference type="EMBL" id="PDCK01000040">
    <property type="protein sequence ID" value="PRQ49667.1"/>
    <property type="molecule type" value="Genomic_DNA"/>
</dbReference>
<proteinExistence type="inferred from homology"/>
<keyword evidence="2 4" id="KW-0328">Glycosyltransferase</keyword>
<dbReference type="PANTHER" id="PTHR11926:SF1516">
    <property type="entry name" value="GLYCOSYLTRANSFERASE"/>
    <property type="match status" value="1"/>
</dbReference>
<dbReference type="Proteomes" id="UP000238479">
    <property type="component" value="Chromosome 2"/>
</dbReference>
<organism evidence="4 5">
    <name type="scientific">Rosa chinensis</name>
    <name type="common">China rose</name>
    <dbReference type="NCBI Taxonomy" id="74649"/>
    <lineage>
        <taxon>Eukaryota</taxon>
        <taxon>Viridiplantae</taxon>
        <taxon>Streptophyta</taxon>
        <taxon>Embryophyta</taxon>
        <taxon>Tracheophyta</taxon>
        <taxon>Spermatophyta</taxon>
        <taxon>Magnoliopsida</taxon>
        <taxon>eudicotyledons</taxon>
        <taxon>Gunneridae</taxon>
        <taxon>Pentapetalae</taxon>
        <taxon>rosids</taxon>
        <taxon>fabids</taxon>
        <taxon>Rosales</taxon>
        <taxon>Rosaceae</taxon>
        <taxon>Rosoideae</taxon>
        <taxon>Rosoideae incertae sedis</taxon>
        <taxon>Rosa</taxon>
    </lineage>
</organism>
<gene>
    <name evidence="4" type="ORF">RchiOBHm_Chr2g0124501</name>
</gene>
<dbReference type="Gene3D" id="3.40.50.2000">
    <property type="entry name" value="Glycogen Phosphorylase B"/>
    <property type="match status" value="1"/>
</dbReference>
<evidence type="ECO:0000256" key="2">
    <source>
        <dbReference type="ARBA" id="ARBA00022676"/>
    </source>
</evidence>
<keyword evidence="5" id="KW-1185">Reference proteome</keyword>
<protein>
    <submittedName>
        <fullName evidence="4">Putative cyanohydrin beta-glucosyltransferase</fullName>
        <ecNumber evidence="4">2.4.1.85</ecNumber>
    </submittedName>
</protein>
<evidence type="ECO:0000256" key="3">
    <source>
        <dbReference type="ARBA" id="ARBA00022679"/>
    </source>
</evidence>
<name>A0A2P6RTA9_ROSCH</name>
<accession>A0A2P6RTA9</accession>
<dbReference type="Gramene" id="PRQ49667">
    <property type="protein sequence ID" value="PRQ49667"/>
    <property type="gene ID" value="RchiOBHm_Chr2g0124501"/>
</dbReference>
<dbReference type="STRING" id="74649.A0A2P6RTA9"/>
<keyword evidence="3 4" id="KW-0808">Transferase</keyword>
<evidence type="ECO:0000256" key="1">
    <source>
        <dbReference type="ARBA" id="ARBA00009995"/>
    </source>
</evidence>
<dbReference type="GO" id="GO:0047792">
    <property type="term" value="F:cyanohydrin beta-glucosyltransferase activity"/>
    <property type="evidence" value="ECO:0007669"/>
    <property type="project" value="UniProtKB-EC"/>
</dbReference>
<dbReference type="AlphaFoldDB" id="A0A2P6RTA9"/>
<sequence length="281" mass="31678">MASKKPHAMCIPAPSLGHIKAVLKLAKLLHHKGFHITFVNTESFHKRYLKSLSPNSLDSLPDFQFETISDGLLDSDVDPMSLLCENKHMKTLLPPFRGLLTKLNNDFTNPPVTCIVSDGFLWMFTIAAAQEIGVPIVLFETIAASMFMVFTQFRTLVQKWLVPLKDEGCFTNGFLDKVIDMIPGIKDIHLKDLPTFIRTTDLNDTMLNFFMETVDNVDKASAVVFPTFDALEQVVLDAFSSMFDRPLIYAIGPIKLLLNQMPNDPLKHIECSLRKEESECL</sequence>